<dbReference type="InterPro" id="IPR001279">
    <property type="entry name" value="Metallo-B-lactamas"/>
</dbReference>
<dbReference type="PANTHER" id="PTHR30619:SF1">
    <property type="entry name" value="RECOMBINATION PROTEIN 2"/>
    <property type="match status" value="1"/>
</dbReference>
<dbReference type="AlphaFoldDB" id="A0A177Y0V1"/>
<protein>
    <recommendedName>
        <fullName evidence="1">Metallo-beta-lactamase domain-containing protein</fullName>
    </recommendedName>
</protein>
<dbReference type="PANTHER" id="PTHR30619">
    <property type="entry name" value="DNA INTERNALIZATION/COMPETENCE PROTEIN COMEC/REC2"/>
    <property type="match status" value="1"/>
</dbReference>
<dbReference type="SUPFAM" id="SSF56281">
    <property type="entry name" value="Metallo-hydrolase/oxidoreductase"/>
    <property type="match status" value="1"/>
</dbReference>
<evidence type="ECO:0000259" key="1">
    <source>
        <dbReference type="Pfam" id="PF00753"/>
    </source>
</evidence>
<dbReference type="Gene3D" id="3.60.15.10">
    <property type="entry name" value="Ribonuclease Z/Hydroxyacylglutathione hydrolase-like"/>
    <property type="match status" value="1"/>
</dbReference>
<evidence type="ECO:0000313" key="3">
    <source>
        <dbReference type="Proteomes" id="UP000078406"/>
    </source>
</evidence>
<proteinExistence type="predicted"/>
<feature type="domain" description="Metallo-beta-lactamase" evidence="1">
    <location>
        <begin position="9"/>
        <end position="73"/>
    </location>
</feature>
<evidence type="ECO:0000313" key="2">
    <source>
        <dbReference type="EMBL" id="OAJ94460.1"/>
    </source>
</evidence>
<comment type="caution">
    <text evidence="2">The sequence shown here is derived from an EMBL/GenBank/DDBJ whole genome shotgun (WGS) entry which is preliminary data.</text>
</comment>
<dbReference type="InterPro" id="IPR036866">
    <property type="entry name" value="RibonucZ/Hydroxyglut_hydro"/>
</dbReference>
<accession>A0A177Y0V1</accession>
<organism evidence="2 3">
    <name type="scientific">Vibrio bivalvicida</name>
    <dbReference type="NCBI Taxonomy" id="1276888"/>
    <lineage>
        <taxon>Bacteria</taxon>
        <taxon>Pseudomonadati</taxon>
        <taxon>Pseudomonadota</taxon>
        <taxon>Gammaproteobacteria</taxon>
        <taxon>Vibrionales</taxon>
        <taxon>Vibrionaceae</taxon>
        <taxon>Vibrio</taxon>
        <taxon>Vibrio oreintalis group</taxon>
    </lineage>
</organism>
<dbReference type="Proteomes" id="UP000078406">
    <property type="component" value="Unassembled WGS sequence"/>
</dbReference>
<sequence>MLIDILDASHGDCILITCDEVLVLIDSGPKKLKVRQVVVERLSTLLKGKSIDLAIVTHNDDDHIGGFKYLLESGISIKSFIFNSIDILPKIVKPNKKIKKISFRQDRQLYRLLNDSEVKVGTLQFESNPIELGGLKITPLTPNHAILSKLNEKVERKNKRISAHQRIEPSIESCIDEIKAGDDLFVEDRSITNRSSVSVILEFQGKRALFLGDCHPSDLISAIHEKQFDDTRFDIVKLSHHGSEKNTSSELIEILGETEYILCADKSNHGHPNNKTISRILMQYPSATFHLSASNELLSSIFSSCINLGYPVTTSIPTEGVNRVQL</sequence>
<dbReference type="EMBL" id="LLEI02000025">
    <property type="protein sequence ID" value="OAJ94460.1"/>
    <property type="molecule type" value="Genomic_DNA"/>
</dbReference>
<reference evidence="2 3" key="1">
    <citation type="journal article" date="2016" name="Syst. Appl. Microbiol.">
        <title>Vibrio bivalvicida sp. nov., a novel larval pathogen for bivalve molluscs reared in a hatchery.</title>
        <authorList>
            <person name="Dubert J."/>
            <person name="Romalde J.L."/>
            <person name="Prado S."/>
            <person name="Barja J.L."/>
        </authorList>
    </citation>
    <scope>NUCLEOTIDE SEQUENCE [LARGE SCALE GENOMIC DNA]</scope>
    <source>
        <strain evidence="2 3">605</strain>
    </source>
</reference>
<gene>
    <name evidence="2" type="ORF">APB76_09730</name>
</gene>
<name>A0A177Y0V1_9VIBR</name>
<dbReference type="Pfam" id="PF00753">
    <property type="entry name" value="Lactamase_B"/>
    <property type="match status" value="1"/>
</dbReference>
<dbReference type="InterPro" id="IPR052159">
    <property type="entry name" value="Competence_DNA_uptake"/>
</dbReference>